<gene>
    <name evidence="12" type="ORF">BGZ96_011714</name>
</gene>
<protein>
    <recommendedName>
        <fullName evidence="8">ATP-dependent DNA helicase</fullName>
        <ecNumber evidence="8">3.6.4.12</ecNumber>
    </recommendedName>
</protein>
<dbReference type="SMART" id="SM00487">
    <property type="entry name" value="DEXDc"/>
    <property type="match status" value="1"/>
</dbReference>
<keyword evidence="13" id="KW-1185">Reference proteome</keyword>
<dbReference type="PROSITE" id="PS51194">
    <property type="entry name" value="HELICASE_CTER"/>
    <property type="match status" value="1"/>
</dbReference>
<dbReference type="Pfam" id="PF00271">
    <property type="entry name" value="Helicase_C"/>
    <property type="match status" value="1"/>
</dbReference>
<feature type="compositionally biased region" description="Basic residues" evidence="9">
    <location>
        <begin position="1128"/>
        <end position="1140"/>
    </location>
</feature>
<feature type="region of interest" description="Disordered" evidence="9">
    <location>
        <begin position="37"/>
        <end position="92"/>
    </location>
</feature>
<dbReference type="SUPFAM" id="SSF52540">
    <property type="entry name" value="P-loop containing nucleoside triphosphate hydrolases"/>
    <property type="match status" value="1"/>
</dbReference>
<dbReference type="Pfam" id="PF00270">
    <property type="entry name" value="DEAD"/>
    <property type="match status" value="1"/>
</dbReference>
<evidence type="ECO:0000259" key="10">
    <source>
        <dbReference type="PROSITE" id="PS51192"/>
    </source>
</evidence>
<evidence type="ECO:0000256" key="3">
    <source>
        <dbReference type="ARBA" id="ARBA00022741"/>
    </source>
</evidence>
<comment type="subunit">
    <text evidence="8">Interacts with the MHF histone-fold complex to form the FANCM-MHF complex.</text>
</comment>
<feature type="domain" description="Helicase C-terminal" evidence="11">
    <location>
        <begin position="715"/>
        <end position="885"/>
    </location>
</feature>
<dbReference type="CDD" id="cd18801">
    <property type="entry name" value="SF2_C_FANCM_Hef"/>
    <property type="match status" value="1"/>
</dbReference>
<keyword evidence="5" id="KW-0347">Helicase</keyword>
<dbReference type="InterPro" id="IPR039686">
    <property type="entry name" value="FANCM/Mph1-like_ID"/>
</dbReference>
<feature type="compositionally biased region" description="Polar residues" evidence="9">
    <location>
        <begin position="135"/>
        <end position="167"/>
    </location>
</feature>
<accession>A0ABQ7KCB8</accession>
<dbReference type="Proteomes" id="UP001194696">
    <property type="component" value="Unassembled WGS sequence"/>
</dbReference>
<evidence type="ECO:0000256" key="1">
    <source>
        <dbReference type="ARBA" id="ARBA00004123"/>
    </source>
</evidence>
<feature type="compositionally biased region" description="Basic and acidic residues" evidence="9">
    <location>
        <begin position="1411"/>
        <end position="1440"/>
    </location>
</feature>
<keyword evidence="7" id="KW-0539">Nucleus</keyword>
<comment type="subcellular location">
    <subcellularLocation>
        <location evidence="1 8">Nucleus</location>
    </subcellularLocation>
</comment>
<comment type="function">
    <text evidence="8">ATP-dependent DNA helicase involved in DNA damage repair by homologous recombination and in genome maintenance. Capable of unwinding D-loops. Plays a role in limiting crossover recombinants during mitotic DNA double-strand break (DSB) repair. Component of a FANCM-MHF complex which promotes gene conversion at blocked replication forks, probably by reversal of the stalled fork.</text>
</comment>
<dbReference type="InterPro" id="IPR011545">
    <property type="entry name" value="DEAD/DEAH_box_helicase_dom"/>
</dbReference>
<feature type="compositionally biased region" description="Polar residues" evidence="9">
    <location>
        <begin position="37"/>
        <end position="59"/>
    </location>
</feature>
<dbReference type="PANTHER" id="PTHR14025:SF20">
    <property type="entry name" value="FANCONI ANEMIA GROUP M PROTEIN"/>
    <property type="match status" value="1"/>
</dbReference>
<proteinExistence type="inferred from homology"/>
<dbReference type="InterPro" id="IPR044749">
    <property type="entry name" value="FANCM_DEXDc"/>
</dbReference>
<dbReference type="Gene3D" id="3.40.50.300">
    <property type="entry name" value="P-loop containing nucleotide triphosphate hydrolases"/>
    <property type="match status" value="2"/>
</dbReference>
<feature type="compositionally biased region" description="Acidic residues" evidence="9">
    <location>
        <begin position="1537"/>
        <end position="1554"/>
    </location>
</feature>
<dbReference type="CDD" id="cd18033">
    <property type="entry name" value="DEXDc_FANCM"/>
    <property type="match status" value="1"/>
</dbReference>
<reference evidence="12 13" key="1">
    <citation type="journal article" date="2020" name="Fungal Divers.">
        <title>Resolving the Mortierellaceae phylogeny through synthesis of multi-gene phylogenetics and phylogenomics.</title>
        <authorList>
            <person name="Vandepol N."/>
            <person name="Liber J."/>
            <person name="Desiro A."/>
            <person name="Na H."/>
            <person name="Kennedy M."/>
            <person name="Barry K."/>
            <person name="Grigoriev I.V."/>
            <person name="Miller A.N."/>
            <person name="O'Donnell K."/>
            <person name="Stajich J.E."/>
            <person name="Bonito G."/>
        </authorList>
    </citation>
    <scope>NUCLEOTIDE SEQUENCE [LARGE SCALE GENOMIC DNA]</scope>
    <source>
        <strain evidence="12 13">AD045</strain>
    </source>
</reference>
<feature type="domain" description="Helicase ATP-binding" evidence="10">
    <location>
        <begin position="336"/>
        <end position="504"/>
    </location>
</feature>
<feature type="compositionally biased region" description="Low complexity" evidence="9">
    <location>
        <begin position="117"/>
        <end position="131"/>
    </location>
</feature>
<comment type="similarity">
    <text evidence="2 8">Belongs to the DEAD box helicase family. DEAH subfamily. FANCM sub-subfamily.</text>
</comment>
<keyword evidence="3" id="KW-0547">Nucleotide-binding</keyword>
<comment type="catalytic activity">
    <reaction evidence="8">
        <text>ATP + H2O = ADP + phosphate + H(+)</text>
        <dbReference type="Rhea" id="RHEA:13065"/>
        <dbReference type="ChEBI" id="CHEBI:15377"/>
        <dbReference type="ChEBI" id="CHEBI:15378"/>
        <dbReference type="ChEBI" id="CHEBI:30616"/>
        <dbReference type="ChEBI" id="CHEBI:43474"/>
        <dbReference type="ChEBI" id="CHEBI:456216"/>
        <dbReference type="EC" id="3.6.4.12"/>
    </reaction>
</comment>
<evidence type="ECO:0000256" key="8">
    <source>
        <dbReference type="RuleBase" id="RU367027"/>
    </source>
</evidence>
<feature type="compositionally biased region" description="Low complexity" evidence="9">
    <location>
        <begin position="1468"/>
        <end position="1498"/>
    </location>
</feature>
<dbReference type="PANTHER" id="PTHR14025">
    <property type="entry name" value="FANCONI ANEMIA GROUP M FANCM FAMILY MEMBER"/>
    <property type="match status" value="1"/>
</dbReference>
<dbReference type="PROSITE" id="PS51192">
    <property type="entry name" value="HELICASE_ATP_BIND_1"/>
    <property type="match status" value="1"/>
</dbReference>
<feature type="region of interest" description="Disordered" evidence="9">
    <location>
        <begin position="117"/>
        <end position="213"/>
    </location>
</feature>
<evidence type="ECO:0000313" key="13">
    <source>
        <dbReference type="Proteomes" id="UP001194696"/>
    </source>
</evidence>
<dbReference type="InterPro" id="IPR001650">
    <property type="entry name" value="Helicase_C-like"/>
</dbReference>
<feature type="compositionally biased region" description="Low complexity" evidence="9">
    <location>
        <begin position="185"/>
        <end position="195"/>
    </location>
</feature>
<dbReference type="SMART" id="SM00490">
    <property type="entry name" value="HELICc"/>
    <property type="match status" value="1"/>
</dbReference>
<feature type="compositionally biased region" description="Basic and acidic residues" evidence="9">
    <location>
        <begin position="1169"/>
        <end position="1192"/>
    </location>
</feature>
<evidence type="ECO:0000259" key="11">
    <source>
        <dbReference type="PROSITE" id="PS51194"/>
    </source>
</evidence>
<feature type="compositionally biased region" description="Basic and acidic residues" evidence="9">
    <location>
        <begin position="1107"/>
        <end position="1119"/>
    </location>
</feature>
<feature type="compositionally biased region" description="Basic and acidic residues" evidence="9">
    <location>
        <begin position="631"/>
        <end position="640"/>
    </location>
</feature>
<name>A0ABQ7KCB8_9FUNG</name>
<evidence type="ECO:0000256" key="9">
    <source>
        <dbReference type="SAM" id="MobiDB-lite"/>
    </source>
</evidence>
<organism evidence="12 13">
    <name type="scientific">Linnemannia gamsii</name>
    <dbReference type="NCBI Taxonomy" id="64522"/>
    <lineage>
        <taxon>Eukaryota</taxon>
        <taxon>Fungi</taxon>
        <taxon>Fungi incertae sedis</taxon>
        <taxon>Mucoromycota</taxon>
        <taxon>Mortierellomycotina</taxon>
        <taxon>Mortierellomycetes</taxon>
        <taxon>Mortierellales</taxon>
        <taxon>Mortierellaceae</taxon>
        <taxon>Linnemannia</taxon>
    </lineage>
</organism>
<dbReference type="InterPro" id="IPR027417">
    <property type="entry name" value="P-loop_NTPase"/>
</dbReference>
<dbReference type="EC" id="3.6.4.12" evidence="8"/>
<evidence type="ECO:0000256" key="2">
    <source>
        <dbReference type="ARBA" id="ARBA00009889"/>
    </source>
</evidence>
<evidence type="ECO:0000256" key="7">
    <source>
        <dbReference type="ARBA" id="ARBA00023242"/>
    </source>
</evidence>
<keyword evidence="4" id="KW-0378">Hydrolase</keyword>
<evidence type="ECO:0000256" key="5">
    <source>
        <dbReference type="ARBA" id="ARBA00022806"/>
    </source>
</evidence>
<comment type="caution">
    <text evidence="12">The sequence shown here is derived from an EMBL/GenBank/DDBJ whole genome shotgun (WGS) entry which is preliminary data.</text>
</comment>
<keyword evidence="6" id="KW-0067">ATP-binding</keyword>
<feature type="region of interest" description="Disordered" evidence="9">
    <location>
        <begin position="631"/>
        <end position="661"/>
    </location>
</feature>
<evidence type="ECO:0000256" key="4">
    <source>
        <dbReference type="ARBA" id="ARBA00022801"/>
    </source>
</evidence>
<feature type="region of interest" description="Disordered" evidence="9">
    <location>
        <begin position="1067"/>
        <end position="1214"/>
    </location>
</feature>
<feature type="compositionally biased region" description="Low complexity" evidence="9">
    <location>
        <begin position="60"/>
        <end position="85"/>
    </location>
</feature>
<feature type="region of interest" description="Disordered" evidence="9">
    <location>
        <begin position="1385"/>
        <end position="1554"/>
    </location>
</feature>
<evidence type="ECO:0000256" key="6">
    <source>
        <dbReference type="ARBA" id="ARBA00022840"/>
    </source>
</evidence>
<sequence length="1554" mass="173328">MAPPMDDDFDFGDLADLDLDDDEKAMLANDYKSQGIHSIQQQPVIPNNSNTRNQATSGFNSNRNNNTFFQPNRNNTPQFNTPTNNKAQQPPARDEFEDFGDLDDAALLLDDKDLMDEGTIAPSSSSSSAAPVRSTFFSGNNAKPPQHQQGQQFFNKATPAPQAQTRPGQPAKLFSIFGGAKNQPNSANHNSNNHATLQRAGSNTMPGQRTAEINNNYNNYNAPPNAGIQGGIARSGSGPVLVNGNANASAYFNGNNNSNNNGFATLRKANNNNNRNNTAIIPRSDPNNDFAADIYKSPEIPVQLAQKPTHHTIDDRTILTWQYPINYPRRDYQYNIIRRALFTNTLVSLPTGLGKTFIAAVVMLNYFRWFPQSKVVFMAPTRPLVNQQIEACFKICGIPQEATVEMTGNNNPTLREQAWKEKRVFFCTPQILNNDLKSGLCPAADLVCLVVDEAHRATGNYAYAQVIRELEPINRDVRILALSATPGSDIRAVQKVVTNLKIAKIESRTEDSMDLQAYVFKRNITEMVVPCGREISEIRDKFVRMMRPILEKLMKFGVIRTADPAQLSRYVILQGKNGYLQDNRGNSSIKNIVVRSALIGMSLVAAYELLVVYGIWPFFVNMDPYSSRDAAADREDEATGRGRGSAGSKKNNNQDDDEEDEIKVSLARKAMEENPEFMRMMDQIRIKVKQPTFVSHPKIERLVAVVIKHFMDHQDNTDAAQTTSSSTADASTPAQTRVMIFANFRESVDEISRVLEKHRPLIKVRQFIGQATAKGKKGISQKEQQKVVADFQKGEYNVLVATSIGEEGLDIGDVDLIICYDSHSSPIRMLQRMGRTGRKRAGKICLLLAEGQEEAKYRKSQSTYKSVQKAITQGNQLVYFPENPKIIPVGPLPACDLVHINVPTYINPALGKKRKRPDNESTMQTNRLRGAYLEPEEQAQFQQRYRLPKKQIRRITFDSACTTMLKNKRSTLVPDKTFVVGHSTRTLEYIKNVNLMAKARVEQSLNSTTRSLAPNEPDPYTKRMLALLEKSKNLDQDRYHEQDGDSTGLSRLVTKSFLKRNKKSDIYSHDSLDDDEMEDLGQRMGGTKGSSGSHRLRKVILSDSEQEDRVTTTDDDLGRGKAGGGHQGRPKVMPKPRRKQTAGPQKMGAKGLSGSHRLRKIILSDSEQEDRTLTADDDLDRSKVAEAGEQGRPKGMPKPRRKQIAGPQTKDFRNEVDDVLHKSGGKNKSAAAPAHGSIKSYFHTVSDDEVDREIMGGLDNMFGLPEDHQYSRGTTISPLPYNDGDDQPFPMCELGARIQKGFNFHESTTLPTLWYRASPSENDEQDDLPEEEVSSVVEPVMAFVVFDIPPVPLTGQWYQSDQEAPNFTDDHRDYLSPKALPTAKAVGNSGLRTTRAPSSPREIMLIESSDDDARRRLDVDRSARERYEVPDGSRSRDQDSGRMSNNGQLGFVSARALNGSRFEENGNGSPSGSQGRRSQRSSFGQGQGQGQRQSQGRSHAQGLAQSQKRQVDIGQQRRAVRTAQLWGDPSSSSNNEFEFEDDILPDLDDYDLWD</sequence>
<feature type="compositionally biased region" description="Polar residues" evidence="9">
    <location>
        <begin position="199"/>
        <end position="213"/>
    </location>
</feature>
<dbReference type="CDD" id="cd12091">
    <property type="entry name" value="FANCM_ID"/>
    <property type="match status" value="1"/>
</dbReference>
<evidence type="ECO:0000313" key="12">
    <source>
        <dbReference type="EMBL" id="KAG0295438.1"/>
    </source>
</evidence>
<dbReference type="EMBL" id="JAAAIM010000084">
    <property type="protein sequence ID" value="KAG0295438.1"/>
    <property type="molecule type" value="Genomic_DNA"/>
</dbReference>
<dbReference type="InterPro" id="IPR014001">
    <property type="entry name" value="Helicase_ATP-bd"/>
</dbReference>